<organism evidence="1">
    <name type="scientific">marine metagenome</name>
    <dbReference type="NCBI Taxonomy" id="408172"/>
    <lineage>
        <taxon>unclassified sequences</taxon>
        <taxon>metagenomes</taxon>
        <taxon>ecological metagenomes</taxon>
    </lineage>
</organism>
<reference evidence="1" key="1">
    <citation type="submission" date="2018-05" db="EMBL/GenBank/DDBJ databases">
        <authorList>
            <person name="Lanie J.A."/>
            <person name="Ng W.-L."/>
            <person name="Kazmierczak K.M."/>
            <person name="Andrzejewski T.M."/>
            <person name="Davidsen T.M."/>
            <person name="Wayne K.J."/>
            <person name="Tettelin H."/>
            <person name="Glass J.I."/>
            <person name="Rusch D."/>
            <person name="Podicherti R."/>
            <person name="Tsui H.-C.T."/>
            <person name="Winkler M.E."/>
        </authorList>
    </citation>
    <scope>NUCLEOTIDE SEQUENCE</scope>
</reference>
<dbReference type="EMBL" id="UINC01000444">
    <property type="protein sequence ID" value="SUZ55509.1"/>
    <property type="molecule type" value="Genomic_DNA"/>
</dbReference>
<dbReference type="AlphaFoldDB" id="A0A381NMD4"/>
<gene>
    <name evidence="1" type="ORF">METZ01_LOCUS8363</name>
</gene>
<dbReference type="InterPro" id="IPR050114">
    <property type="entry name" value="UPF0173_UPF0282_UlaG_hydrolase"/>
</dbReference>
<dbReference type="PANTHER" id="PTHR43546">
    <property type="entry name" value="UPF0173 METAL-DEPENDENT HYDROLASE MJ1163-RELATED"/>
    <property type="match status" value="1"/>
</dbReference>
<dbReference type="Pfam" id="PF13483">
    <property type="entry name" value="Lactamase_B_3"/>
    <property type="match status" value="1"/>
</dbReference>
<dbReference type="Gene3D" id="3.60.15.10">
    <property type="entry name" value="Ribonuclease Z/Hydroxyacylglutathione hydrolase-like"/>
    <property type="match status" value="1"/>
</dbReference>
<proteinExistence type="predicted"/>
<dbReference type="PANTHER" id="PTHR43546:SF3">
    <property type="entry name" value="UPF0173 METAL-DEPENDENT HYDROLASE MJ1163"/>
    <property type="match status" value="1"/>
</dbReference>
<dbReference type="SUPFAM" id="SSF56281">
    <property type="entry name" value="Metallo-hydrolase/oxidoreductase"/>
    <property type="match status" value="1"/>
</dbReference>
<accession>A0A381NMD4</accession>
<protein>
    <recommendedName>
        <fullName evidence="2">Metallo-beta-lactamase domain-containing protein</fullName>
    </recommendedName>
</protein>
<name>A0A381NMD4_9ZZZZ</name>
<evidence type="ECO:0000313" key="1">
    <source>
        <dbReference type="EMBL" id="SUZ55509.1"/>
    </source>
</evidence>
<dbReference type="InterPro" id="IPR036866">
    <property type="entry name" value="RibonucZ/Hydroxyglut_hydro"/>
</dbReference>
<sequence length="275" mass="29585">MHASLTSIQTTFNTTPRILLAVFTISCSLATSAIADSFPAEKGEILITPLVHSSVQVEYLDTIVQIDPWGVVGLSNAKSAQLILVTDSPGHHLDADSIEKLSQSDTSVVIAKNGLPQIPDGVVMANGETIVLSGVTIEAVAAYDIIPGAPEHPKGDANGYVVTLGGERLFFAGVTECVDEVKALVGIDVAFMPMNIPRGRMTPSAAAECTKILNPDVVYTYHYDQGWARQLDNPDFISPELPGGLTVAQSLDLFEKELEESGIEYRRSNWYPSKR</sequence>
<evidence type="ECO:0008006" key="2">
    <source>
        <dbReference type="Google" id="ProtNLM"/>
    </source>
</evidence>